<proteinExistence type="predicted"/>
<dbReference type="PROSITE" id="PS51186">
    <property type="entry name" value="GNAT"/>
    <property type="match status" value="1"/>
</dbReference>
<dbReference type="InterPro" id="IPR016181">
    <property type="entry name" value="Acyl_CoA_acyltransferase"/>
</dbReference>
<dbReference type="Gene3D" id="3.40.630.30">
    <property type="match status" value="1"/>
</dbReference>
<dbReference type="Proteomes" id="UP000182624">
    <property type="component" value="Unassembled WGS sequence"/>
</dbReference>
<dbReference type="InterPro" id="IPR000182">
    <property type="entry name" value="GNAT_dom"/>
</dbReference>
<dbReference type="GO" id="GO:0016747">
    <property type="term" value="F:acyltransferase activity, transferring groups other than amino-acyl groups"/>
    <property type="evidence" value="ECO:0007669"/>
    <property type="project" value="InterPro"/>
</dbReference>
<dbReference type="AlphaFoldDB" id="A0A1I5YWH9"/>
<feature type="domain" description="N-acetyltransferase" evidence="1">
    <location>
        <begin position="1"/>
        <end position="168"/>
    </location>
</feature>
<organism evidence="2 3">
    <name type="scientific">Butyrivibrio proteoclasticus</name>
    <dbReference type="NCBI Taxonomy" id="43305"/>
    <lineage>
        <taxon>Bacteria</taxon>
        <taxon>Bacillati</taxon>
        <taxon>Bacillota</taxon>
        <taxon>Clostridia</taxon>
        <taxon>Lachnospirales</taxon>
        <taxon>Lachnospiraceae</taxon>
        <taxon>Butyrivibrio</taxon>
    </lineage>
</organism>
<evidence type="ECO:0000313" key="3">
    <source>
        <dbReference type="Proteomes" id="UP000182624"/>
    </source>
</evidence>
<reference evidence="3" key="1">
    <citation type="submission" date="2016-10" db="EMBL/GenBank/DDBJ databases">
        <authorList>
            <person name="Varghese N."/>
            <person name="Submissions S."/>
        </authorList>
    </citation>
    <scope>NUCLEOTIDE SEQUENCE [LARGE SCALE GENOMIC DNA]</scope>
    <source>
        <strain evidence="3">P18</strain>
    </source>
</reference>
<dbReference type="OrthoDB" id="9127144at2"/>
<dbReference type="CDD" id="cd04301">
    <property type="entry name" value="NAT_SF"/>
    <property type="match status" value="1"/>
</dbReference>
<gene>
    <name evidence="2" type="ORF">SAMN04487928_1609</name>
</gene>
<sequence>MRLEQLTKAQVEDIYKNNMTIDFPKAELKPLKVILKAIDNNIYEPLGLFDDSSIVGYTFLVKIGNDYLVDYLAVNSDSRNNGAGSEMVQLLADYLKDAENVIIEIEDPDHATDAASKDIQTRRMNFYFRNGCTDTGLRVKCLGVPFRIIRLGQHKSEDHDVLWNLYREFYRRVLPENMFVNGIALLNGL</sequence>
<dbReference type="RefSeq" id="WP_074892188.1">
    <property type="nucleotide sequence ID" value="NZ_FOXO01000060.1"/>
</dbReference>
<keyword evidence="3" id="KW-1185">Reference proteome</keyword>
<name>A0A1I5YWH9_9FIRM</name>
<dbReference type="SUPFAM" id="SSF55729">
    <property type="entry name" value="Acyl-CoA N-acyltransferases (Nat)"/>
    <property type="match status" value="1"/>
</dbReference>
<evidence type="ECO:0000259" key="1">
    <source>
        <dbReference type="PROSITE" id="PS51186"/>
    </source>
</evidence>
<evidence type="ECO:0000313" key="2">
    <source>
        <dbReference type="EMBL" id="SFQ48562.1"/>
    </source>
</evidence>
<dbReference type="EMBL" id="FOXO01000060">
    <property type="protein sequence ID" value="SFQ48562.1"/>
    <property type="molecule type" value="Genomic_DNA"/>
</dbReference>
<accession>A0A1I5YWH9</accession>
<protein>
    <recommendedName>
        <fullName evidence="1">N-acetyltransferase domain-containing protein</fullName>
    </recommendedName>
</protein>
<dbReference type="Pfam" id="PF00583">
    <property type="entry name" value="Acetyltransf_1"/>
    <property type="match status" value="1"/>
</dbReference>